<sequence>MDKNYQKKKRTGNLPPKSKTVPKTNAPVISEKPAIPWNSTVVLGIHAGIIVAFLLILRLNLMDLPLERDESAYAYLGQRAGEGLAPYRDFYEMKPPFLFYGYALLNAVFGYSAWGLRLTAWFLSLLICGGVYLTARALFGAKYGLLAALTMALISASPYVMMTFAESELLVMSLAIYGVWLLCLLLSKPGSSVRQERIRLVGAGVLIGSAVMVKQSAIFFLGFAAVVLVLLAEGNNFKARLGKLITSGLWFSLGAIAPVLVCLGIVWGFGVWEDFAFWNFEYPQLYTERKETLTWQTLLSVNFQQLIQDQVFLWVLGGLGLLALLLRLNEKRSIALLALTVFSFLTVVPGQRFYLHYWIQFVPIVAILLAHLFFQLEKLGQNVRFSSLKSLSTPLGFVVLFMVTGLSAPVWLQGESAAIMRKMFGSNPFVEDELVARLIDSSIQPNETVAVLGSEPQIYVYLKRKAPSRHFYTAFLSRQHRLTRSWHDEALQGLTTQKPDYVVFVLMPLSWMLRPDSNQGFYQNAYRWVMANYSPIAWADYEDVNNPTIVTDAAASTYQPRSSSYIMVMKRKN</sequence>
<comment type="subcellular location">
    <subcellularLocation>
        <location evidence="1">Cell membrane</location>
        <topology evidence="1">Multi-pass membrane protein</topology>
    </subcellularLocation>
</comment>
<feature type="transmembrane region" description="Helical" evidence="9">
    <location>
        <begin position="97"/>
        <end position="114"/>
    </location>
</feature>
<dbReference type="GO" id="GO:0005886">
    <property type="term" value="C:plasma membrane"/>
    <property type="evidence" value="ECO:0007669"/>
    <property type="project" value="UniProtKB-SubCell"/>
</dbReference>
<dbReference type="KEGG" id="hhy:Halhy_3297"/>
<proteinExistence type="predicted"/>
<reference evidence="11 12" key="1">
    <citation type="journal article" date="2011" name="Stand. Genomic Sci.">
        <title>Complete genome sequence of Haliscomenobacter hydrossis type strain (O).</title>
        <authorList>
            <consortium name="US DOE Joint Genome Institute (JGI-PGF)"/>
            <person name="Daligault H."/>
            <person name="Lapidus A."/>
            <person name="Zeytun A."/>
            <person name="Nolan M."/>
            <person name="Lucas S."/>
            <person name="Del Rio T.G."/>
            <person name="Tice H."/>
            <person name="Cheng J.F."/>
            <person name="Tapia R."/>
            <person name="Han C."/>
            <person name="Goodwin L."/>
            <person name="Pitluck S."/>
            <person name="Liolios K."/>
            <person name="Pagani I."/>
            <person name="Ivanova N."/>
            <person name="Huntemann M."/>
            <person name="Mavromatis K."/>
            <person name="Mikhailova N."/>
            <person name="Pati A."/>
            <person name="Chen A."/>
            <person name="Palaniappan K."/>
            <person name="Land M."/>
            <person name="Hauser L."/>
            <person name="Brambilla E.M."/>
            <person name="Rohde M."/>
            <person name="Verbarg S."/>
            <person name="Goker M."/>
            <person name="Bristow J."/>
            <person name="Eisen J.A."/>
            <person name="Markowitz V."/>
            <person name="Hugenholtz P."/>
            <person name="Kyrpides N.C."/>
            <person name="Klenk H.P."/>
            <person name="Woyke T."/>
        </authorList>
    </citation>
    <scope>NUCLEOTIDE SEQUENCE [LARGE SCALE GENOMIC DNA]</scope>
    <source>
        <strain evidence="12">ATCC 27775 / DSM 1100 / LMG 10767 / O</strain>
    </source>
</reference>
<dbReference type="InterPro" id="IPR050297">
    <property type="entry name" value="LipidA_mod_glycosyltrf_83"/>
</dbReference>
<evidence type="ECO:0000256" key="2">
    <source>
        <dbReference type="ARBA" id="ARBA00022475"/>
    </source>
</evidence>
<dbReference type="EMBL" id="CP002691">
    <property type="protein sequence ID" value="AEE51156.1"/>
    <property type="molecule type" value="Genomic_DNA"/>
</dbReference>
<protein>
    <recommendedName>
        <fullName evidence="10">Glycosyltransferase RgtA/B/C/D-like domain-containing protein</fullName>
    </recommendedName>
</protein>
<dbReference type="AlphaFoldDB" id="F4KT99"/>
<dbReference type="RefSeq" id="WP_013765697.1">
    <property type="nucleotide sequence ID" value="NC_015510.1"/>
</dbReference>
<feature type="transmembrane region" description="Helical" evidence="9">
    <location>
        <begin position="219"/>
        <end position="237"/>
    </location>
</feature>
<keyword evidence="12" id="KW-1185">Reference proteome</keyword>
<dbReference type="Pfam" id="PF13231">
    <property type="entry name" value="PMT_2"/>
    <property type="match status" value="1"/>
</dbReference>
<dbReference type="GO" id="GO:0009103">
    <property type="term" value="P:lipopolysaccharide biosynthetic process"/>
    <property type="evidence" value="ECO:0007669"/>
    <property type="project" value="UniProtKB-ARBA"/>
</dbReference>
<evidence type="ECO:0000256" key="5">
    <source>
        <dbReference type="ARBA" id="ARBA00022692"/>
    </source>
</evidence>
<keyword evidence="6 9" id="KW-1133">Transmembrane helix</keyword>
<dbReference type="GO" id="GO:0016763">
    <property type="term" value="F:pentosyltransferase activity"/>
    <property type="evidence" value="ECO:0007669"/>
    <property type="project" value="TreeGrafter"/>
</dbReference>
<evidence type="ECO:0000256" key="7">
    <source>
        <dbReference type="ARBA" id="ARBA00023136"/>
    </source>
</evidence>
<evidence type="ECO:0000256" key="9">
    <source>
        <dbReference type="SAM" id="Phobius"/>
    </source>
</evidence>
<organism evidence="11 12">
    <name type="scientific">Haliscomenobacter hydrossis (strain ATCC 27775 / DSM 1100 / LMG 10767 / O)</name>
    <dbReference type="NCBI Taxonomy" id="760192"/>
    <lineage>
        <taxon>Bacteria</taxon>
        <taxon>Pseudomonadati</taxon>
        <taxon>Bacteroidota</taxon>
        <taxon>Saprospiria</taxon>
        <taxon>Saprospirales</taxon>
        <taxon>Haliscomenobacteraceae</taxon>
        <taxon>Haliscomenobacter</taxon>
    </lineage>
</organism>
<feature type="transmembrane region" description="Helical" evidence="9">
    <location>
        <begin position="198"/>
        <end position="213"/>
    </location>
</feature>
<keyword evidence="7 9" id="KW-0472">Membrane</keyword>
<dbReference type="Proteomes" id="UP000008461">
    <property type="component" value="Chromosome"/>
</dbReference>
<feature type="transmembrane region" description="Helical" evidence="9">
    <location>
        <begin position="357"/>
        <end position="374"/>
    </location>
</feature>
<dbReference type="STRING" id="760192.Halhy_3297"/>
<evidence type="ECO:0000256" key="8">
    <source>
        <dbReference type="SAM" id="MobiDB-lite"/>
    </source>
</evidence>
<feature type="compositionally biased region" description="Basic residues" evidence="8">
    <location>
        <begin position="1"/>
        <end position="11"/>
    </location>
</feature>
<reference key="2">
    <citation type="submission" date="2011-04" db="EMBL/GenBank/DDBJ databases">
        <title>Complete sequence of chromosome of Haliscomenobacter hydrossis DSM 1100.</title>
        <authorList>
            <consortium name="US DOE Joint Genome Institute (JGI-PGF)"/>
            <person name="Lucas S."/>
            <person name="Han J."/>
            <person name="Lapidus A."/>
            <person name="Bruce D."/>
            <person name="Goodwin L."/>
            <person name="Pitluck S."/>
            <person name="Peters L."/>
            <person name="Kyrpides N."/>
            <person name="Mavromatis K."/>
            <person name="Ivanova N."/>
            <person name="Ovchinnikova G."/>
            <person name="Pagani I."/>
            <person name="Daligault H."/>
            <person name="Detter J.C."/>
            <person name="Han C."/>
            <person name="Land M."/>
            <person name="Hauser L."/>
            <person name="Markowitz V."/>
            <person name="Cheng J.-F."/>
            <person name="Hugenholtz P."/>
            <person name="Woyke T."/>
            <person name="Wu D."/>
            <person name="Verbarg S."/>
            <person name="Frueling A."/>
            <person name="Brambilla E."/>
            <person name="Klenk H.-P."/>
            <person name="Eisen J.A."/>
        </authorList>
    </citation>
    <scope>NUCLEOTIDE SEQUENCE</scope>
    <source>
        <strain>DSM 1100</strain>
    </source>
</reference>
<dbReference type="PANTHER" id="PTHR33908">
    <property type="entry name" value="MANNOSYLTRANSFERASE YKCB-RELATED"/>
    <property type="match status" value="1"/>
</dbReference>
<keyword evidence="2" id="KW-1003">Cell membrane</keyword>
<evidence type="ECO:0000313" key="11">
    <source>
        <dbReference type="EMBL" id="AEE51156.1"/>
    </source>
</evidence>
<dbReference type="eggNOG" id="COG1807">
    <property type="taxonomic scope" value="Bacteria"/>
</dbReference>
<name>F4KT99_HALH1</name>
<keyword evidence="3" id="KW-0328">Glycosyltransferase</keyword>
<evidence type="ECO:0000313" key="12">
    <source>
        <dbReference type="Proteomes" id="UP000008461"/>
    </source>
</evidence>
<evidence type="ECO:0000259" key="10">
    <source>
        <dbReference type="Pfam" id="PF13231"/>
    </source>
</evidence>
<dbReference type="HOGENOM" id="CLU_491550_0_0_10"/>
<gene>
    <name evidence="11" type="ordered locus">Halhy_3297</name>
</gene>
<feature type="transmembrane region" description="Helical" evidence="9">
    <location>
        <begin position="170"/>
        <end position="186"/>
    </location>
</feature>
<feature type="region of interest" description="Disordered" evidence="8">
    <location>
        <begin position="1"/>
        <end position="25"/>
    </location>
</feature>
<dbReference type="InterPro" id="IPR038731">
    <property type="entry name" value="RgtA/B/C-like"/>
</dbReference>
<evidence type="ECO:0000256" key="1">
    <source>
        <dbReference type="ARBA" id="ARBA00004651"/>
    </source>
</evidence>
<dbReference type="OrthoDB" id="5056808at2"/>
<accession>F4KT99</accession>
<feature type="transmembrane region" description="Helical" evidence="9">
    <location>
        <begin position="395"/>
        <end position="412"/>
    </location>
</feature>
<feature type="transmembrane region" description="Helical" evidence="9">
    <location>
        <begin position="311"/>
        <end position="327"/>
    </location>
</feature>
<feature type="domain" description="Glycosyltransferase RgtA/B/C/D-like" evidence="10">
    <location>
        <begin position="94"/>
        <end position="260"/>
    </location>
</feature>
<evidence type="ECO:0000256" key="6">
    <source>
        <dbReference type="ARBA" id="ARBA00022989"/>
    </source>
</evidence>
<evidence type="ECO:0000256" key="3">
    <source>
        <dbReference type="ARBA" id="ARBA00022676"/>
    </source>
</evidence>
<evidence type="ECO:0000256" key="4">
    <source>
        <dbReference type="ARBA" id="ARBA00022679"/>
    </source>
</evidence>
<dbReference type="PANTHER" id="PTHR33908:SF11">
    <property type="entry name" value="MEMBRANE PROTEIN"/>
    <property type="match status" value="1"/>
</dbReference>
<feature type="transmembrane region" description="Helical" evidence="9">
    <location>
        <begin position="41"/>
        <end position="61"/>
    </location>
</feature>
<feature type="transmembrane region" description="Helical" evidence="9">
    <location>
        <begin position="249"/>
        <end position="272"/>
    </location>
</feature>
<keyword evidence="4" id="KW-0808">Transferase</keyword>
<keyword evidence="5 9" id="KW-0812">Transmembrane</keyword>